<dbReference type="InterPro" id="IPR000415">
    <property type="entry name" value="Nitroreductase-like"/>
</dbReference>
<keyword evidence="2" id="KW-0560">Oxidoreductase</keyword>
<keyword evidence="5" id="KW-1185">Reference proteome</keyword>
<dbReference type="Proteomes" id="UP000184295">
    <property type="component" value="Unassembled WGS sequence"/>
</dbReference>
<dbReference type="STRING" id="1121881.SAMN02745225_01210"/>
<dbReference type="Gene3D" id="3.40.109.10">
    <property type="entry name" value="NADH Oxidase"/>
    <property type="match status" value="1"/>
</dbReference>
<dbReference type="RefSeq" id="WP_072789973.1">
    <property type="nucleotide sequence ID" value="NZ_FQUL01000014.1"/>
</dbReference>
<gene>
    <name evidence="4" type="ORF">SAMN02745225_01210</name>
</gene>
<reference evidence="5" key="1">
    <citation type="submission" date="2016-11" db="EMBL/GenBank/DDBJ databases">
        <authorList>
            <person name="Varghese N."/>
            <person name="Submissions S."/>
        </authorList>
    </citation>
    <scope>NUCLEOTIDE SEQUENCE [LARGE SCALE GENOMIC DNA]</scope>
    <source>
        <strain evidence="5">DSM 19514</strain>
    </source>
</reference>
<evidence type="ECO:0000259" key="3">
    <source>
        <dbReference type="Pfam" id="PF00881"/>
    </source>
</evidence>
<dbReference type="AlphaFoldDB" id="A0A1M4V6L8"/>
<evidence type="ECO:0000313" key="5">
    <source>
        <dbReference type="Proteomes" id="UP000184295"/>
    </source>
</evidence>
<dbReference type="SUPFAM" id="SSF55469">
    <property type="entry name" value="FMN-dependent nitroreductase-like"/>
    <property type="match status" value="1"/>
</dbReference>
<organism evidence="4 5">
    <name type="scientific">Ferrithrix thermotolerans DSM 19514</name>
    <dbReference type="NCBI Taxonomy" id="1121881"/>
    <lineage>
        <taxon>Bacteria</taxon>
        <taxon>Bacillati</taxon>
        <taxon>Actinomycetota</taxon>
        <taxon>Acidimicrobiia</taxon>
        <taxon>Acidimicrobiales</taxon>
        <taxon>Acidimicrobiaceae</taxon>
        <taxon>Ferrithrix</taxon>
    </lineage>
</organism>
<comment type="similarity">
    <text evidence="1">Belongs to the nitroreductase family.</text>
</comment>
<evidence type="ECO:0000256" key="2">
    <source>
        <dbReference type="ARBA" id="ARBA00023002"/>
    </source>
</evidence>
<proteinExistence type="inferred from homology"/>
<evidence type="ECO:0000313" key="4">
    <source>
        <dbReference type="EMBL" id="SHE64636.1"/>
    </source>
</evidence>
<dbReference type="EMBL" id="FQUL01000014">
    <property type="protein sequence ID" value="SHE64636.1"/>
    <property type="molecule type" value="Genomic_DNA"/>
</dbReference>
<name>A0A1M4V6L8_9ACTN</name>
<dbReference type="PANTHER" id="PTHR43673:SF10">
    <property type="entry name" value="NADH DEHYDROGENASE_NAD(P)H NITROREDUCTASE XCC3605-RELATED"/>
    <property type="match status" value="1"/>
</dbReference>
<feature type="domain" description="Nitroreductase" evidence="3">
    <location>
        <begin position="7"/>
        <end position="172"/>
    </location>
</feature>
<evidence type="ECO:0000256" key="1">
    <source>
        <dbReference type="ARBA" id="ARBA00007118"/>
    </source>
</evidence>
<protein>
    <submittedName>
        <fullName evidence="4">Nitroreductase</fullName>
    </submittedName>
</protein>
<dbReference type="GO" id="GO:0016491">
    <property type="term" value="F:oxidoreductase activity"/>
    <property type="evidence" value="ECO:0007669"/>
    <property type="project" value="UniProtKB-KW"/>
</dbReference>
<dbReference type="InterPro" id="IPR029479">
    <property type="entry name" value="Nitroreductase"/>
</dbReference>
<dbReference type="Pfam" id="PF00881">
    <property type="entry name" value="Nitroreductase"/>
    <property type="match status" value="1"/>
</dbReference>
<dbReference type="PANTHER" id="PTHR43673">
    <property type="entry name" value="NAD(P)H NITROREDUCTASE YDGI-RELATED"/>
    <property type="match status" value="1"/>
</dbReference>
<accession>A0A1M4V6L8</accession>
<sequence length="198" mass="22210">MEFARLARKRKMCRSFAPDPLSEEDVSFVIQSALRGPSAGFSQGVELVVVRSEEARKLFWSIVTTEGWLERTRSHKGLDNAQAIVIVTVDKHRYLKRYSAPDKSYSNWTKEEDWPAPFWYVDAGASVMLALLAATDRSLGALFFAIDRNHEPLRSAFLISSQRLIVGAIALGIPDGVQAGGSSRTIRRRDYSETVKVF</sequence>